<dbReference type="EMBL" id="VUMT01000002">
    <property type="protein sequence ID" value="MSS62595.1"/>
    <property type="molecule type" value="Genomic_DNA"/>
</dbReference>
<dbReference type="AlphaFoldDB" id="A0A6L5XUU7"/>
<keyword evidence="2" id="KW-1185">Reference proteome</keyword>
<organism evidence="1 2">
    <name type="scientific">Velocimicrobium porci</name>
    <dbReference type="NCBI Taxonomy" id="2606634"/>
    <lineage>
        <taxon>Bacteria</taxon>
        <taxon>Bacillati</taxon>
        <taxon>Bacillota</taxon>
        <taxon>Clostridia</taxon>
        <taxon>Lachnospirales</taxon>
        <taxon>Lachnospiraceae</taxon>
        <taxon>Velocimicrobium</taxon>
    </lineage>
</organism>
<name>A0A6L5XUU7_9FIRM</name>
<dbReference type="PANTHER" id="PTHR41317">
    <property type="entry name" value="PD-(D_E)XK NUCLEASE FAMILY TRANSPOSASE"/>
    <property type="match status" value="1"/>
</dbReference>
<evidence type="ECO:0000313" key="1">
    <source>
        <dbReference type="EMBL" id="MSS62595.1"/>
    </source>
</evidence>
<accession>A0A6L5XUU7</accession>
<reference evidence="1 2" key="1">
    <citation type="submission" date="2019-08" db="EMBL/GenBank/DDBJ databases">
        <title>In-depth cultivation of the pig gut microbiome towards novel bacterial diversity and tailored functional studies.</title>
        <authorList>
            <person name="Wylensek D."/>
            <person name="Hitch T.C.A."/>
            <person name="Clavel T."/>
        </authorList>
    </citation>
    <scope>NUCLEOTIDE SEQUENCE [LARGE SCALE GENOMIC DNA]</scope>
    <source>
        <strain evidence="1 2">WCA-693-APC-MOT-I</strain>
    </source>
</reference>
<dbReference type="InterPro" id="IPR010106">
    <property type="entry name" value="RpnA"/>
</dbReference>
<dbReference type="RefSeq" id="WP_154516309.1">
    <property type="nucleotide sequence ID" value="NZ_VUMT01000002.1"/>
</dbReference>
<comment type="caution">
    <text evidence="1">The sequence shown here is derived from an EMBL/GenBank/DDBJ whole genome shotgun (WGS) entry which is preliminary data.</text>
</comment>
<sequence length="260" mass="30590">MKQINWEKISISNDFLFGRVMRNAEICKELIETILGVNIDSIQYLEEQKAIDISKDSKSVRLDVYVSDRRETVFNVEMQTVNTGELPKRSRYYQGMIDLNLIDKGENYKKLNRSYVIFICTFDAFGKGRHIYTFENRCKEENIALNDGTTKIFLNAMGTVDDVNETLRAFLDYVAGKKTENRFVKKLDKEVEWVKENKEWRREFMTLFMRDQEKMEEGRKEGKIEVTCAMLKENIPLEMISKMTGFSIEEISELKDNNKL</sequence>
<dbReference type="PANTHER" id="PTHR41317:SF1">
    <property type="entry name" value="PD-(D_E)XK NUCLEASE FAMILY TRANSPOSASE"/>
    <property type="match status" value="1"/>
</dbReference>
<dbReference type="Proteomes" id="UP000482209">
    <property type="component" value="Unassembled WGS sequence"/>
</dbReference>
<gene>
    <name evidence="1" type="ORF">FYJ58_01630</name>
</gene>
<dbReference type="NCBIfam" id="TIGR01784">
    <property type="entry name" value="T_den_put_tspse"/>
    <property type="match status" value="1"/>
</dbReference>
<evidence type="ECO:0000313" key="2">
    <source>
        <dbReference type="Proteomes" id="UP000482209"/>
    </source>
</evidence>
<proteinExistence type="predicted"/>
<dbReference type="Pfam" id="PF12784">
    <property type="entry name" value="PDDEXK_2"/>
    <property type="match status" value="1"/>
</dbReference>
<protein>
    <submittedName>
        <fullName evidence="1">Rpn family recombination-promoting nuclease/putative transposase</fullName>
    </submittedName>
</protein>